<feature type="domain" description="Sulphotransferase Stf0" evidence="1">
    <location>
        <begin position="11"/>
        <end position="227"/>
    </location>
</feature>
<sequence length="257" mass="30145">MTKSFGKPALLFAATQRSGSTMVVDDFQNITGRSRTESEAFYRQVIAAERSSEDWDVTVEKVKAFRDKEVIFFDKIMFHQMTVLSEMIDPERHTPACLPFFEYFRDATWVYIRRANAFEQVVSKYIAEALNVWDKADAKSDDFNSKFEFNIELAKVHLRSLLKEDEQWQVFFRRHKISPIEIYYEDAVSNFPNYLAPVLEKIGVSANLEQTGERRMRKLGNSRNENLANVLMHMMMRENIQSGFEFKQFIRNAKANQ</sequence>
<dbReference type="Pfam" id="PF09037">
    <property type="entry name" value="Sulphotransf"/>
    <property type="match status" value="1"/>
</dbReference>
<dbReference type="InterPro" id="IPR027417">
    <property type="entry name" value="P-loop_NTPase"/>
</dbReference>
<organism evidence="2 3">
    <name type="scientific">Paroceanicella profunda</name>
    <dbReference type="NCBI Taxonomy" id="2579971"/>
    <lineage>
        <taxon>Bacteria</taxon>
        <taxon>Pseudomonadati</taxon>
        <taxon>Pseudomonadota</taxon>
        <taxon>Alphaproteobacteria</taxon>
        <taxon>Rhodobacterales</taxon>
        <taxon>Paracoccaceae</taxon>
        <taxon>Paroceanicella</taxon>
    </lineage>
</organism>
<dbReference type="OrthoDB" id="5562925at2"/>
<evidence type="ECO:0000259" key="1">
    <source>
        <dbReference type="Pfam" id="PF09037"/>
    </source>
</evidence>
<protein>
    <recommendedName>
        <fullName evidence="1">Sulphotransferase Stf0 domain-containing protein</fullName>
    </recommendedName>
</protein>
<dbReference type="AlphaFoldDB" id="A0A5B8G5X3"/>
<dbReference type="KEGG" id="ppru:FDP22_23270"/>
<accession>A0A5B8G5X3</accession>
<proteinExistence type="predicted"/>
<dbReference type="EMBL" id="CP040822">
    <property type="protein sequence ID" value="QDL94792.1"/>
    <property type="molecule type" value="Genomic_DNA"/>
</dbReference>
<name>A0A5B8G5X3_9RHOB</name>
<geneLocation type="plasmid" evidence="3">
    <name>pd4m1d</name>
</geneLocation>
<dbReference type="RefSeq" id="WP_138579552.1">
    <property type="nucleotide sequence ID" value="NZ_CP040822.1"/>
</dbReference>
<evidence type="ECO:0000313" key="2">
    <source>
        <dbReference type="EMBL" id="QDL94792.1"/>
    </source>
</evidence>
<keyword evidence="3" id="KW-1185">Reference proteome</keyword>
<dbReference type="InterPro" id="IPR024628">
    <property type="entry name" value="Sulfotransferase_Stf0_dom"/>
</dbReference>
<reference evidence="2 3" key="1">
    <citation type="submission" date="2019-06" db="EMBL/GenBank/DDBJ databases">
        <title>Genome sequence of Rhodobacteraceae bacterium D4M1.</title>
        <authorList>
            <person name="Cao J."/>
        </authorList>
    </citation>
    <scope>NUCLEOTIDE SEQUENCE [LARGE SCALE GENOMIC DNA]</scope>
    <source>
        <strain evidence="2 3">D4M1</strain>
        <plasmid evidence="3">pd4m1d</plasmid>
    </source>
</reference>
<dbReference type="SUPFAM" id="SSF52540">
    <property type="entry name" value="P-loop containing nucleoside triphosphate hydrolases"/>
    <property type="match status" value="1"/>
</dbReference>
<evidence type="ECO:0000313" key="3">
    <source>
        <dbReference type="Proteomes" id="UP000305888"/>
    </source>
</evidence>
<dbReference type="Proteomes" id="UP000305888">
    <property type="component" value="Plasmid pD4M1D"/>
</dbReference>
<dbReference type="Gene3D" id="3.40.50.300">
    <property type="entry name" value="P-loop containing nucleotide triphosphate hydrolases"/>
    <property type="match status" value="1"/>
</dbReference>
<keyword evidence="2" id="KW-0614">Plasmid</keyword>
<gene>
    <name evidence="2" type="ORF">FDP22_23270</name>
</gene>